<keyword evidence="5 8" id="KW-0812">Transmembrane</keyword>
<evidence type="ECO:0000256" key="5">
    <source>
        <dbReference type="ARBA" id="ARBA00022692"/>
    </source>
</evidence>
<dbReference type="InterPro" id="IPR035906">
    <property type="entry name" value="MetI-like_sf"/>
</dbReference>
<name>A0A1N7KYG5_9GAMM</name>
<dbReference type="STRING" id="619304.SAMN05421760_10368"/>
<feature type="transmembrane region" description="Helical" evidence="8">
    <location>
        <begin position="33"/>
        <end position="59"/>
    </location>
</feature>
<feature type="transmembrane region" description="Helical" evidence="8">
    <location>
        <begin position="195"/>
        <end position="217"/>
    </location>
</feature>
<reference evidence="11" key="1">
    <citation type="submission" date="2017-01" db="EMBL/GenBank/DDBJ databases">
        <authorList>
            <person name="Varghese N."/>
            <person name="Submissions S."/>
        </authorList>
    </citation>
    <scope>NUCLEOTIDE SEQUENCE [LARGE SCALE GENOMIC DNA]</scope>
    <source>
        <strain evidence="11">DSM 22306</strain>
    </source>
</reference>
<proteinExistence type="inferred from homology"/>
<accession>A0A1N7KYG5</accession>
<dbReference type="EMBL" id="FTOE01000003">
    <property type="protein sequence ID" value="SIS66536.1"/>
    <property type="molecule type" value="Genomic_DNA"/>
</dbReference>
<dbReference type="RefSeq" id="WP_082400212.1">
    <property type="nucleotide sequence ID" value="NZ_FTOE01000003.1"/>
</dbReference>
<feature type="transmembrane region" description="Helical" evidence="8">
    <location>
        <begin position="254"/>
        <end position="272"/>
    </location>
</feature>
<feature type="transmembrane region" description="Helical" evidence="8">
    <location>
        <begin position="284"/>
        <end position="307"/>
    </location>
</feature>
<feature type="transmembrane region" description="Helical" evidence="8">
    <location>
        <begin position="385"/>
        <end position="408"/>
    </location>
</feature>
<feature type="transmembrane region" description="Helical" evidence="8">
    <location>
        <begin position="223"/>
        <end position="242"/>
    </location>
</feature>
<dbReference type="SUPFAM" id="SSF161098">
    <property type="entry name" value="MetI-like"/>
    <property type="match status" value="1"/>
</dbReference>
<evidence type="ECO:0000313" key="11">
    <source>
        <dbReference type="Proteomes" id="UP000185999"/>
    </source>
</evidence>
<dbReference type="AlphaFoldDB" id="A0A1N7KYG5"/>
<evidence type="ECO:0000256" key="7">
    <source>
        <dbReference type="ARBA" id="ARBA00023136"/>
    </source>
</evidence>
<protein>
    <submittedName>
        <fullName evidence="10">Putative spermidine/putrescine transport system permease protein</fullName>
    </submittedName>
</protein>
<dbReference type="InterPro" id="IPR000515">
    <property type="entry name" value="MetI-like"/>
</dbReference>
<dbReference type="PANTHER" id="PTHR42929:SF5">
    <property type="entry name" value="ABC TRANSPORTER PERMEASE PROTEIN"/>
    <property type="match status" value="1"/>
</dbReference>
<evidence type="ECO:0000259" key="9">
    <source>
        <dbReference type="PROSITE" id="PS50928"/>
    </source>
</evidence>
<dbReference type="PROSITE" id="PS50928">
    <property type="entry name" value="ABC_TM1"/>
    <property type="match status" value="1"/>
</dbReference>
<evidence type="ECO:0000256" key="6">
    <source>
        <dbReference type="ARBA" id="ARBA00022989"/>
    </source>
</evidence>
<sequence>MMANTVEAEGQLTPEEQKRLTADMHRSLRRKKIGALFLVAPLLIFIMVTFVAPIASMLYRSIDNPQVLEYMPNTSAALADWDGNELPDEATFAALVTDLAEGRKNYTIGKVATRLNYEKSQMRSLIMGTARKAGKLKPPYKDQVIKIKAGWSDIDNWKVIKRESKSLTASYYIAAFDMETTPDGEIKMLPEKERVYLAMLWRTIWMSVLITLLTLILGYPVSYLLASLPMGIANTLMILVLLPFWTSLLVRTSSWIALLQGQGVINDVLVWFGLVNDESRLSMIYNATGTVITMTHILLPFMILPLYSVMKTVPPSYMRAARSLGATPFTAFYRVYLPQSVPGVSAGAILVFILAIGYYITPALVGGQSGQFIGNMIAYHMQKSLNWGLAAALGVILLVFVMGLYALYSRFVGNNNQMSLR</sequence>
<feature type="domain" description="ABC transmembrane type-1" evidence="9">
    <location>
        <begin position="200"/>
        <end position="408"/>
    </location>
</feature>
<evidence type="ECO:0000256" key="3">
    <source>
        <dbReference type="ARBA" id="ARBA00022448"/>
    </source>
</evidence>
<evidence type="ECO:0000256" key="4">
    <source>
        <dbReference type="ARBA" id="ARBA00022475"/>
    </source>
</evidence>
<comment type="similarity">
    <text evidence="2">Belongs to the binding-protein-dependent transport system permease family. CysTW subfamily.</text>
</comment>
<evidence type="ECO:0000256" key="2">
    <source>
        <dbReference type="ARBA" id="ARBA00007069"/>
    </source>
</evidence>
<organism evidence="10 11">
    <name type="scientific">Neptunomonas antarctica</name>
    <dbReference type="NCBI Taxonomy" id="619304"/>
    <lineage>
        <taxon>Bacteria</taxon>
        <taxon>Pseudomonadati</taxon>
        <taxon>Pseudomonadota</taxon>
        <taxon>Gammaproteobacteria</taxon>
        <taxon>Oceanospirillales</taxon>
        <taxon>Oceanospirillaceae</taxon>
        <taxon>Neptunomonas</taxon>
    </lineage>
</organism>
<keyword evidence="6 8" id="KW-1133">Transmembrane helix</keyword>
<dbReference type="OrthoDB" id="9807047at2"/>
<dbReference type="Proteomes" id="UP000185999">
    <property type="component" value="Unassembled WGS sequence"/>
</dbReference>
<keyword evidence="7 8" id="KW-0472">Membrane</keyword>
<evidence type="ECO:0000256" key="1">
    <source>
        <dbReference type="ARBA" id="ARBA00004651"/>
    </source>
</evidence>
<evidence type="ECO:0000256" key="8">
    <source>
        <dbReference type="RuleBase" id="RU363032"/>
    </source>
</evidence>
<dbReference type="GO" id="GO:0005886">
    <property type="term" value="C:plasma membrane"/>
    <property type="evidence" value="ECO:0007669"/>
    <property type="project" value="UniProtKB-SubCell"/>
</dbReference>
<dbReference type="CDD" id="cd06261">
    <property type="entry name" value="TM_PBP2"/>
    <property type="match status" value="1"/>
</dbReference>
<keyword evidence="3 8" id="KW-0813">Transport</keyword>
<dbReference type="PANTHER" id="PTHR42929">
    <property type="entry name" value="INNER MEMBRANE ABC TRANSPORTER PERMEASE PROTEIN YDCU-RELATED-RELATED"/>
    <property type="match status" value="1"/>
</dbReference>
<dbReference type="Pfam" id="PF00528">
    <property type="entry name" value="BPD_transp_1"/>
    <property type="match status" value="1"/>
</dbReference>
<keyword evidence="11" id="KW-1185">Reference proteome</keyword>
<dbReference type="Gene3D" id="1.10.3720.10">
    <property type="entry name" value="MetI-like"/>
    <property type="match status" value="1"/>
</dbReference>
<comment type="subcellular location">
    <subcellularLocation>
        <location evidence="1 8">Cell membrane</location>
        <topology evidence="1 8">Multi-pass membrane protein</topology>
    </subcellularLocation>
</comment>
<dbReference type="GO" id="GO:0055085">
    <property type="term" value="P:transmembrane transport"/>
    <property type="evidence" value="ECO:0007669"/>
    <property type="project" value="InterPro"/>
</dbReference>
<keyword evidence="4" id="KW-1003">Cell membrane</keyword>
<evidence type="ECO:0000313" key="10">
    <source>
        <dbReference type="EMBL" id="SIS66536.1"/>
    </source>
</evidence>
<feature type="transmembrane region" description="Helical" evidence="8">
    <location>
        <begin position="343"/>
        <end position="365"/>
    </location>
</feature>
<gene>
    <name evidence="10" type="ORF">SAMN05421760_10368</name>
</gene>